<name>A0A6N2SWH3_9FIRM</name>
<proteinExistence type="predicted"/>
<dbReference type="EMBL" id="CACRTG010000008">
    <property type="protein sequence ID" value="VYS95855.1"/>
    <property type="molecule type" value="Genomic_DNA"/>
</dbReference>
<gene>
    <name evidence="1" type="ORF">CNLFYP112_01450</name>
</gene>
<evidence type="ECO:0000313" key="1">
    <source>
        <dbReference type="EMBL" id="VYS95855.1"/>
    </source>
</evidence>
<dbReference type="AlphaFoldDB" id="A0A6N2SWH3"/>
<accession>A0A6N2SWH3</accession>
<organism evidence="1">
    <name type="scientific">[Clostridium] nexile</name>
    <dbReference type="NCBI Taxonomy" id="29361"/>
    <lineage>
        <taxon>Bacteria</taxon>
        <taxon>Bacillati</taxon>
        <taxon>Bacillota</taxon>
        <taxon>Clostridia</taxon>
        <taxon>Lachnospirales</taxon>
        <taxon>Lachnospiraceae</taxon>
        <taxon>Tyzzerella</taxon>
    </lineage>
</organism>
<reference evidence="1" key="1">
    <citation type="submission" date="2019-11" db="EMBL/GenBank/DDBJ databases">
        <authorList>
            <person name="Feng L."/>
        </authorList>
    </citation>
    <scope>NUCLEOTIDE SEQUENCE</scope>
    <source>
        <strain evidence="1">CnexileLFYP112</strain>
    </source>
</reference>
<protein>
    <submittedName>
        <fullName evidence="1">Uncharacterized protein</fullName>
    </submittedName>
</protein>
<dbReference type="Gene3D" id="3.90.75.20">
    <property type="match status" value="1"/>
</dbReference>
<sequence>MHDNRQTKECKECGRELSLDYFIKIYGRNYSNICKECHSKKVQETKFNNKVDSGEITEDDFVVIYRKFKKISSTRILKKGESGIDHIARDEKFVKLMDYKDSWISNHGRLIVKNDTGTYQLIKGNRIRSTGELTYTLQKNICFKTKKEWGYKKDTVLACDLVIQTFIVNYDIKNNTMCWHKDNNVKDNYYKNLYPVTEKQYQVIKEKYEKTDYISEDEIMEIVNAAEYKHDNWKPWYYARTYMGVGYTGGNVDVKSDVWIRWINMIQRCYSKTVHKLKPYYKGKKVCEEWQNFQNFKAWYDEHFVAWEKVDLDKDLLIQGNNVYSPETCAFITHFLNTIFEDRGVKQLITQNKDKKYNVAMLILNKKQDVGVFDTKEEAVEALADYKKQYIVSVAESCKGKVQDCVYQAMLNWKVDIAA</sequence>